<dbReference type="Proteomes" id="UP000464669">
    <property type="component" value="Segment"/>
</dbReference>
<protein>
    <submittedName>
        <fullName evidence="1">Uncharacterized protein</fullName>
    </submittedName>
</protein>
<reference evidence="1 2" key="1">
    <citation type="submission" date="2019-11" db="EMBL/GenBank/DDBJ databases">
        <authorList>
            <person name="Lewis R."/>
            <person name="Clooney A.G."/>
            <person name="Stockdale S.R."/>
            <person name="Buttimer C."/>
            <person name="Draper L.A."/>
            <person name="Ross R.P."/>
            <person name="Hill C."/>
        </authorList>
    </citation>
    <scope>NUCLEOTIDE SEQUENCE [LARGE SCALE GENOMIC DNA]</scope>
</reference>
<name>A0A6B7ZER2_9CAUD</name>
<evidence type="ECO:0000313" key="2">
    <source>
        <dbReference type="Proteomes" id="UP000464669"/>
    </source>
</evidence>
<keyword evidence="2" id="KW-1185">Reference proteome</keyword>
<gene>
    <name evidence="1" type="ORF">N1M2_32</name>
</gene>
<accession>A0A6B7ZER2</accession>
<proteinExistence type="predicted"/>
<evidence type="ECO:0000313" key="1">
    <source>
        <dbReference type="EMBL" id="QGH71895.1"/>
    </source>
</evidence>
<sequence length="204" mass="23342">MYVHINNFDYDELLNNLVQHYHLSDAPITNEIISKIFEELAEHYKLNQRETMTEDEIALVEEFMRIHGQWSDFQPGDEADMFLETKGMDISESLAVMEGLFLEGVTEDDELDPLYDIAIKFTQFDFTDEDSIGEFSAYLSDLISKYNNIQFNDAELCVLGHIERSLDSSEILTGIEVLPVAGKVVKYGDTLITFPIILIKVSKP</sequence>
<dbReference type="EMBL" id="MN642089">
    <property type="protein sequence ID" value="QGH71895.1"/>
    <property type="molecule type" value="Genomic_DNA"/>
</dbReference>
<organism evidence="1 2">
    <name type="scientific">Klebsiella phage N1M2</name>
    <dbReference type="NCBI Taxonomy" id="2664939"/>
    <lineage>
        <taxon>Viruses</taxon>
        <taxon>Duplodnaviria</taxon>
        <taxon>Heunggongvirae</taxon>
        <taxon>Uroviricota</taxon>
        <taxon>Caudoviricetes</taxon>
        <taxon>Chimalliviridae</taxon>
        <taxon>Nimduovirus</taxon>
        <taxon>Nimduovirus N1M2</taxon>
    </lineage>
</organism>